<dbReference type="Gene3D" id="3.10.250.10">
    <property type="entry name" value="SRCR-like domain"/>
    <property type="match status" value="1"/>
</dbReference>
<comment type="caution">
    <text evidence="12">The sequence shown here is derived from an EMBL/GenBank/DDBJ whole genome shotgun (WGS) entry which is preliminary data.</text>
</comment>
<dbReference type="InterPro" id="IPR011333">
    <property type="entry name" value="SKP1/BTB/POZ_sf"/>
</dbReference>
<evidence type="ECO:0000256" key="7">
    <source>
        <dbReference type="ARBA" id="ARBA00023157"/>
    </source>
</evidence>
<comment type="subcellular location">
    <subcellularLocation>
        <location evidence="1">Secreted</location>
        <location evidence="1">Extracellular space</location>
        <location evidence="1">Extracellular matrix</location>
    </subcellularLocation>
</comment>
<evidence type="ECO:0000313" key="12">
    <source>
        <dbReference type="EMBL" id="KAL0993481.1"/>
    </source>
</evidence>
<dbReference type="Pfam" id="PF00530">
    <property type="entry name" value="SRCR"/>
    <property type="match status" value="1"/>
</dbReference>
<evidence type="ECO:0000256" key="8">
    <source>
        <dbReference type="ARBA" id="ARBA00023180"/>
    </source>
</evidence>
<dbReference type="FunFam" id="3.10.250.10:FF:000006">
    <property type="entry name" value="neurotrypsin isoform X2"/>
    <property type="match status" value="1"/>
</dbReference>
<dbReference type="PANTHER" id="PTHR24410">
    <property type="entry name" value="HL07962P-RELATED"/>
    <property type="match status" value="1"/>
</dbReference>
<keyword evidence="3" id="KW-0272">Extracellular matrix</keyword>
<dbReference type="PROSITE" id="PS50287">
    <property type="entry name" value="SRCR_2"/>
    <property type="match status" value="1"/>
</dbReference>
<dbReference type="SUPFAM" id="SSF56487">
    <property type="entry name" value="SRCR-like"/>
    <property type="match status" value="1"/>
</dbReference>
<feature type="domain" description="SRCR" evidence="11">
    <location>
        <begin position="42"/>
        <end position="142"/>
    </location>
</feature>
<dbReference type="SMART" id="SM00202">
    <property type="entry name" value="SR"/>
    <property type="match status" value="1"/>
</dbReference>
<keyword evidence="8" id="KW-0325">Glycoprotein</keyword>
<dbReference type="GO" id="GO:0007155">
    <property type="term" value="P:cell adhesion"/>
    <property type="evidence" value="ECO:0007669"/>
    <property type="project" value="UniProtKB-KW"/>
</dbReference>
<evidence type="ECO:0000256" key="1">
    <source>
        <dbReference type="ARBA" id="ARBA00004498"/>
    </source>
</evidence>
<organism evidence="12 13">
    <name type="scientific">Umbra pygmaea</name>
    <name type="common">Eastern mudminnow</name>
    <dbReference type="NCBI Taxonomy" id="75934"/>
    <lineage>
        <taxon>Eukaryota</taxon>
        <taxon>Metazoa</taxon>
        <taxon>Chordata</taxon>
        <taxon>Craniata</taxon>
        <taxon>Vertebrata</taxon>
        <taxon>Euteleostomi</taxon>
        <taxon>Actinopterygii</taxon>
        <taxon>Neopterygii</taxon>
        <taxon>Teleostei</taxon>
        <taxon>Protacanthopterygii</taxon>
        <taxon>Esociformes</taxon>
        <taxon>Umbridae</taxon>
        <taxon>Umbra</taxon>
    </lineage>
</organism>
<evidence type="ECO:0000256" key="10">
    <source>
        <dbReference type="SAM" id="SignalP"/>
    </source>
</evidence>
<dbReference type="SUPFAM" id="SSF54695">
    <property type="entry name" value="POZ domain"/>
    <property type="match status" value="1"/>
</dbReference>
<accession>A0ABD0X2J3</accession>
<dbReference type="Gene3D" id="1.25.40.420">
    <property type="match status" value="1"/>
</dbReference>
<name>A0ABD0X2J3_UMBPY</name>
<evidence type="ECO:0000256" key="2">
    <source>
        <dbReference type="ARBA" id="ARBA00022525"/>
    </source>
</evidence>
<dbReference type="CDD" id="cd18496">
    <property type="entry name" value="BACK_LGALS3BP"/>
    <property type="match status" value="1"/>
</dbReference>
<dbReference type="EMBL" id="JAGEUA010000003">
    <property type="protein sequence ID" value="KAL0993481.1"/>
    <property type="molecule type" value="Genomic_DNA"/>
</dbReference>
<keyword evidence="13" id="KW-1185">Reference proteome</keyword>
<gene>
    <name evidence="12" type="ORF">UPYG_G00108560</name>
</gene>
<evidence type="ECO:0000256" key="6">
    <source>
        <dbReference type="ARBA" id="ARBA00022889"/>
    </source>
</evidence>
<dbReference type="PRINTS" id="PR00258">
    <property type="entry name" value="SPERACTRCPTR"/>
</dbReference>
<evidence type="ECO:0000313" key="13">
    <source>
        <dbReference type="Proteomes" id="UP001557470"/>
    </source>
</evidence>
<feature type="signal peptide" evidence="10">
    <location>
        <begin position="1"/>
        <end position="23"/>
    </location>
</feature>
<dbReference type="InterPro" id="IPR001190">
    <property type="entry name" value="SRCR"/>
</dbReference>
<dbReference type="InterPro" id="IPR036772">
    <property type="entry name" value="SRCR-like_dom_sf"/>
</dbReference>
<dbReference type="Gene3D" id="3.30.710.10">
    <property type="entry name" value="Potassium Channel Kv1.1, Chain A"/>
    <property type="match status" value="1"/>
</dbReference>
<evidence type="ECO:0000256" key="5">
    <source>
        <dbReference type="ARBA" id="ARBA00022737"/>
    </source>
</evidence>
<evidence type="ECO:0000256" key="3">
    <source>
        <dbReference type="ARBA" id="ARBA00022530"/>
    </source>
</evidence>
<dbReference type="InterPro" id="IPR000210">
    <property type="entry name" value="BTB/POZ_dom"/>
</dbReference>
<feature type="disulfide bond" evidence="9">
    <location>
        <begin position="111"/>
        <end position="121"/>
    </location>
</feature>
<keyword evidence="6" id="KW-0130">Cell adhesion</keyword>
<protein>
    <recommendedName>
        <fullName evidence="11">SRCR domain-containing protein</fullName>
    </recommendedName>
</protein>
<feature type="disulfide bond" evidence="9">
    <location>
        <begin position="67"/>
        <end position="131"/>
    </location>
</feature>
<dbReference type="InterPro" id="IPR011705">
    <property type="entry name" value="BACK"/>
</dbReference>
<dbReference type="Pfam" id="PF00651">
    <property type="entry name" value="BTB"/>
    <property type="match status" value="1"/>
</dbReference>
<keyword evidence="2" id="KW-0964">Secreted</keyword>
<dbReference type="AlphaFoldDB" id="A0ABD0X2J3"/>
<dbReference type="PANTHER" id="PTHR24410:SF16">
    <property type="entry name" value="GALECTIN-3-BINDING PROTEIN"/>
    <property type="match status" value="1"/>
</dbReference>
<evidence type="ECO:0000256" key="9">
    <source>
        <dbReference type="PROSITE-ProRule" id="PRU00196"/>
    </source>
</evidence>
<keyword evidence="7 9" id="KW-1015">Disulfide bond</keyword>
<dbReference type="Proteomes" id="UP001557470">
    <property type="component" value="Unassembled WGS sequence"/>
</dbReference>
<proteinExistence type="predicted"/>
<sequence>MLMRGITSPLCLLLFLHVTGLDSASWNLFSKSSTEPPQEGQVRLVGGTRDSEGRVEVYHEGQWGTICDDGWDLAEAQVVCRQLKFPGAISAVTGGTYREGSGSIWLDDMDCKGTEKSLSSCSFKGWALTDCSHKEDAGVVCQRGTNVTDDKAYKLDHSLGMSDELGELFDRRDNCDFHIVVHSPTGNRDGEGKLEVEERIICTHKMIFSLYENGNINNRSNNRSIEISQACSPYVHSFFRYLYTRQINVTISSAQCLHKLASEFGVKRLMQDTGRLFTVLLPEDPTFHTQVSLYNYALQTRDLLLQENCLQYLAWNCQALINSPAWSDVSVDFLMAFLQRSDLIVPDEGFLLHALESWILEKSKSTSNKSQEVLLSHIRFPMIPAEKLYELQFKSELFKTHENLYRVNILRGFQFNSLPFNILKKHKGSKDEEELDFHPRIYTARPWSITVNTTYNPITGQTSIEKYEQLLQEYNNRNAQNQRSGFRHYMNNPPTAPFSSLTSRTQSMLTPNHISVIFQTKGTNSLRWSANVFMYKQECPSCTSVPTGSLTLQSSLSQDQTKSVRYSNRLLLTCKGQYIFHVQDFKNNMAQLPTKSSLAMTYPCTDGQYGFTFVVRPEYIG</sequence>
<evidence type="ECO:0000256" key="4">
    <source>
        <dbReference type="ARBA" id="ARBA00022729"/>
    </source>
</evidence>
<feature type="disulfide bond" evidence="9">
    <location>
        <begin position="80"/>
        <end position="141"/>
    </location>
</feature>
<dbReference type="SMART" id="SM00875">
    <property type="entry name" value="BACK"/>
    <property type="match status" value="1"/>
</dbReference>
<feature type="chain" id="PRO_5044832525" description="SRCR domain-containing protein" evidence="10">
    <location>
        <begin position="24"/>
        <end position="621"/>
    </location>
</feature>
<keyword evidence="4 10" id="KW-0732">Signal</keyword>
<reference evidence="12 13" key="1">
    <citation type="submission" date="2024-06" db="EMBL/GenBank/DDBJ databases">
        <authorList>
            <person name="Pan Q."/>
            <person name="Wen M."/>
            <person name="Jouanno E."/>
            <person name="Zahm M."/>
            <person name="Klopp C."/>
            <person name="Cabau C."/>
            <person name="Louis A."/>
            <person name="Berthelot C."/>
            <person name="Parey E."/>
            <person name="Roest Crollius H."/>
            <person name="Montfort J."/>
            <person name="Robinson-Rechavi M."/>
            <person name="Bouchez O."/>
            <person name="Lampietro C."/>
            <person name="Lopez Roques C."/>
            <person name="Donnadieu C."/>
            <person name="Postlethwait J."/>
            <person name="Bobe J."/>
            <person name="Verreycken H."/>
            <person name="Guiguen Y."/>
        </authorList>
    </citation>
    <scope>NUCLEOTIDE SEQUENCE [LARGE SCALE GENOMIC DNA]</scope>
    <source>
        <strain evidence="12">Up_M1</strain>
        <tissue evidence="12">Testis</tissue>
    </source>
</reference>
<evidence type="ECO:0000259" key="11">
    <source>
        <dbReference type="PROSITE" id="PS50287"/>
    </source>
</evidence>
<dbReference type="InterPro" id="IPR051481">
    <property type="entry name" value="BTB-POZ/Galectin-3-binding"/>
</dbReference>
<keyword evidence="5" id="KW-0677">Repeat</keyword>
<dbReference type="Pfam" id="PF07707">
    <property type="entry name" value="BACK"/>
    <property type="match status" value="1"/>
</dbReference>